<sequence>MTLPTLPPFPDDIDPAAGAAPLVARLVSHHGARWIGRGQIDALCAESGDQVLFFHGDPVRFPEVLDVAVVLPELQKAYPGRLRVGVVTRADEDALATRFAANRWPSLLFLRDGGYVTLIPGMLDWDDYVVRVGQALALPARRTPGVGIAVVAEGASGAAAPSCH</sequence>
<dbReference type="EMBL" id="JBBUTF010000007">
    <property type="protein sequence ID" value="MEK8026150.1"/>
    <property type="molecule type" value="Genomic_DNA"/>
</dbReference>
<comment type="similarity">
    <text evidence="1">Belongs to the HupG/HyaE family.</text>
</comment>
<reference evidence="2 3" key="1">
    <citation type="submission" date="2024-04" db="EMBL/GenBank/DDBJ databases">
        <title>Novel species of the genus Ideonella isolated from streams.</title>
        <authorList>
            <person name="Lu H."/>
        </authorList>
    </citation>
    <scope>NUCLEOTIDE SEQUENCE [LARGE SCALE GENOMIC DNA]</scope>
    <source>
        <strain evidence="2 3">BYS139W</strain>
    </source>
</reference>
<gene>
    <name evidence="2" type="ORF">AACH11_09285</name>
</gene>
<keyword evidence="3" id="KW-1185">Reference proteome</keyword>
<name>A0ABU9BBP3_9BURK</name>
<accession>A0ABU9BBP3</accession>
<evidence type="ECO:0000313" key="3">
    <source>
        <dbReference type="Proteomes" id="UP001368500"/>
    </source>
</evidence>
<protein>
    <submittedName>
        <fullName evidence="2">Hydrogenase</fullName>
    </submittedName>
</protein>
<dbReference type="Pfam" id="PF07449">
    <property type="entry name" value="HyaE"/>
    <property type="match status" value="1"/>
</dbReference>
<dbReference type="InterPro" id="IPR036249">
    <property type="entry name" value="Thioredoxin-like_sf"/>
</dbReference>
<evidence type="ECO:0000313" key="2">
    <source>
        <dbReference type="EMBL" id="MEK8026150.1"/>
    </source>
</evidence>
<dbReference type="Proteomes" id="UP001368500">
    <property type="component" value="Unassembled WGS sequence"/>
</dbReference>
<dbReference type="Gene3D" id="3.40.30.10">
    <property type="entry name" value="Glutaredoxin"/>
    <property type="match status" value="1"/>
</dbReference>
<dbReference type="CDD" id="cd02965">
    <property type="entry name" value="HyaE"/>
    <property type="match status" value="1"/>
</dbReference>
<dbReference type="SUPFAM" id="SSF52833">
    <property type="entry name" value="Thioredoxin-like"/>
    <property type="match status" value="1"/>
</dbReference>
<organism evidence="2 3">
    <name type="scientific">Pseudaquabacterium rugosum</name>
    <dbReference type="NCBI Taxonomy" id="2984194"/>
    <lineage>
        <taxon>Bacteria</taxon>
        <taxon>Pseudomonadati</taxon>
        <taxon>Pseudomonadota</taxon>
        <taxon>Betaproteobacteria</taxon>
        <taxon>Burkholderiales</taxon>
        <taxon>Sphaerotilaceae</taxon>
        <taxon>Pseudaquabacterium</taxon>
    </lineage>
</organism>
<dbReference type="InterPro" id="IPR010893">
    <property type="entry name" value="NiFe-hyd_mat_HyaE"/>
</dbReference>
<comment type="caution">
    <text evidence="2">The sequence shown here is derived from an EMBL/GenBank/DDBJ whole genome shotgun (WGS) entry which is preliminary data.</text>
</comment>
<evidence type="ECO:0000256" key="1">
    <source>
        <dbReference type="ARBA" id="ARBA00009004"/>
    </source>
</evidence>
<proteinExistence type="inferred from homology"/>
<dbReference type="RefSeq" id="WP_341373933.1">
    <property type="nucleotide sequence ID" value="NZ_JBBUTF010000007.1"/>
</dbReference>